<dbReference type="InterPro" id="IPR006439">
    <property type="entry name" value="HAD-SF_hydro_IA"/>
</dbReference>
<dbReference type="Proteomes" id="UP000052982">
    <property type="component" value="Unassembled WGS sequence"/>
</dbReference>
<sequence>MSAQRTGAWRGVVFDLDGTLADTPGAIVSLTLKVLADLGRAPDEAAVRATVGKPLDRNFSQLLGLPVDHPEVEGAMAAYRRGFAEHLAEQRERMLYAGVADGLTRLRASGHLLAIATSKTHAAALNVLRTTGILDRFTCVAGHDSVTRGKPAPDMALHVAGELGLPAADCVVIGDATGDIEMASAAGMASIGVSYGVATTAELLTSGAALVAESFGDVVTAVSRGRTT</sequence>
<dbReference type="GO" id="GO:0005829">
    <property type="term" value="C:cytosol"/>
    <property type="evidence" value="ECO:0007669"/>
    <property type="project" value="TreeGrafter"/>
</dbReference>
<dbReference type="SFLD" id="SFLDS00003">
    <property type="entry name" value="Haloacid_Dehalogenase"/>
    <property type="match status" value="1"/>
</dbReference>
<evidence type="ECO:0008006" key="3">
    <source>
        <dbReference type="Google" id="ProtNLM"/>
    </source>
</evidence>
<dbReference type="PANTHER" id="PTHR43434">
    <property type="entry name" value="PHOSPHOGLYCOLATE PHOSPHATASE"/>
    <property type="match status" value="1"/>
</dbReference>
<name>A0A117RC82_9ACTN</name>
<dbReference type="InterPro" id="IPR023198">
    <property type="entry name" value="PGP-like_dom2"/>
</dbReference>
<evidence type="ECO:0000313" key="1">
    <source>
        <dbReference type="EMBL" id="KUN82830.1"/>
    </source>
</evidence>
<proteinExistence type="predicted"/>
<dbReference type="InterPro" id="IPR050155">
    <property type="entry name" value="HAD-like_hydrolase_sf"/>
</dbReference>
<dbReference type="SFLD" id="SFLDG01129">
    <property type="entry name" value="C1.5:_HAD__Beta-PGM__Phosphata"/>
    <property type="match status" value="1"/>
</dbReference>
<dbReference type="AlphaFoldDB" id="A0A117RC82"/>
<comment type="caution">
    <text evidence="1">The sequence shown here is derived from an EMBL/GenBank/DDBJ whole genome shotgun (WGS) entry which is preliminary data.</text>
</comment>
<dbReference type="Gene3D" id="3.40.50.1000">
    <property type="entry name" value="HAD superfamily/HAD-like"/>
    <property type="match status" value="1"/>
</dbReference>
<evidence type="ECO:0000313" key="2">
    <source>
        <dbReference type="Proteomes" id="UP000052982"/>
    </source>
</evidence>
<dbReference type="EMBL" id="LMWW01000028">
    <property type="protein sequence ID" value="KUN82830.1"/>
    <property type="molecule type" value="Genomic_DNA"/>
</dbReference>
<dbReference type="InterPro" id="IPR036412">
    <property type="entry name" value="HAD-like_sf"/>
</dbReference>
<organism evidence="1 2">
    <name type="scientific">Streptomyces griseoruber</name>
    <dbReference type="NCBI Taxonomy" id="1943"/>
    <lineage>
        <taxon>Bacteria</taxon>
        <taxon>Bacillati</taxon>
        <taxon>Actinomycetota</taxon>
        <taxon>Actinomycetes</taxon>
        <taxon>Kitasatosporales</taxon>
        <taxon>Streptomycetaceae</taxon>
        <taxon>Streptomyces</taxon>
    </lineage>
</organism>
<accession>A0A117RC82</accession>
<protein>
    <recommendedName>
        <fullName evidence="3">Hydrolase</fullName>
    </recommendedName>
</protein>
<dbReference type="InterPro" id="IPR023214">
    <property type="entry name" value="HAD_sf"/>
</dbReference>
<dbReference type="Pfam" id="PF13419">
    <property type="entry name" value="HAD_2"/>
    <property type="match status" value="1"/>
</dbReference>
<gene>
    <name evidence="1" type="ORF">AQJ64_18365</name>
</gene>
<keyword evidence="2" id="KW-1185">Reference proteome</keyword>
<dbReference type="Gene3D" id="1.10.150.240">
    <property type="entry name" value="Putative phosphatase, domain 2"/>
    <property type="match status" value="1"/>
</dbReference>
<dbReference type="NCBIfam" id="TIGR01509">
    <property type="entry name" value="HAD-SF-IA-v3"/>
    <property type="match status" value="1"/>
</dbReference>
<reference evidence="1 2" key="1">
    <citation type="submission" date="2015-10" db="EMBL/GenBank/DDBJ databases">
        <title>Draft genome sequence of Streptomyces griseoruber DSM 40281, type strain for the species Streptomyces griseoruber.</title>
        <authorList>
            <person name="Ruckert C."/>
            <person name="Winkler A."/>
            <person name="Kalinowski J."/>
            <person name="Kampfer P."/>
            <person name="Glaeser S."/>
        </authorList>
    </citation>
    <scope>NUCLEOTIDE SEQUENCE [LARGE SCALE GENOMIC DNA]</scope>
    <source>
        <strain evidence="1 2">DSM 40281</strain>
    </source>
</reference>
<dbReference type="GO" id="GO:0006281">
    <property type="term" value="P:DNA repair"/>
    <property type="evidence" value="ECO:0007669"/>
    <property type="project" value="TreeGrafter"/>
</dbReference>
<dbReference type="InterPro" id="IPR041492">
    <property type="entry name" value="HAD_2"/>
</dbReference>
<dbReference type="RefSeq" id="WP_055637696.1">
    <property type="nucleotide sequence ID" value="NZ_JBIRRP010000024.1"/>
</dbReference>
<dbReference type="GO" id="GO:0008967">
    <property type="term" value="F:phosphoglycolate phosphatase activity"/>
    <property type="evidence" value="ECO:0007669"/>
    <property type="project" value="TreeGrafter"/>
</dbReference>
<dbReference type="SUPFAM" id="SSF56784">
    <property type="entry name" value="HAD-like"/>
    <property type="match status" value="1"/>
</dbReference>
<dbReference type="OrthoDB" id="9793014at2"/>
<dbReference type="PANTHER" id="PTHR43434:SF24">
    <property type="entry name" value="HYDROLASE-RELATED"/>
    <property type="match status" value="1"/>
</dbReference>
<dbReference type="NCBIfam" id="TIGR01549">
    <property type="entry name" value="HAD-SF-IA-v1"/>
    <property type="match status" value="1"/>
</dbReference>
<dbReference type="STRING" id="1943.AQJ64_18365"/>